<feature type="transmembrane region" description="Helical" evidence="1">
    <location>
        <begin position="130"/>
        <end position="154"/>
    </location>
</feature>
<protein>
    <submittedName>
        <fullName evidence="2">Uncharacterized protein</fullName>
    </submittedName>
</protein>
<organism evidence="2">
    <name type="scientific">Myoviridae sp. ctA4D8</name>
    <dbReference type="NCBI Taxonomy" id="2823535"/>
    <lineage>
        <taxon>Viruses</taxon>
        <taxon>Duplodnaviria</taxon>
        <taxon>Heunggongvirae</taxon>
        <taxon>Uroviricota</taxon>
        <taxon>Caudoviricetes</taxon>
    </lineage>
</organism>
<name>A0A8S5L6M6_9CAUD</name>
<sequence length="155" mass="17819">MYKVIPTILDPGKLDPKNFVTIGDVSYVQFKANSYIGNSTIGVIPKLGTESKDRDDIVIDLHSKIDELDAPIYVKDHSTITIDDGTYYTIHDSLFKYVVLRDEIVDEMTIDDFLGYLEKILFFKKPKYSIVFYITFFMSMLTGILLFKSLMSIFN</sequence>
<proteinExistence type="predicted"/>
<dbReference type="EMBL" id="BK014643">
    <property type="protein sequence ID" value="DAD65425.1"/>
    <property type="molecule type" value="Genomic_DNA"/>
</dbReference>
<keyword evidence="1" id="KW-0812">Transmembrane</keyword>
<accession>A0A8S5L6M6</accession>
<keyword evidence="1" id="KW-1133">Transmembrane helix</keyword>
<reference evidence="2" key="1">
    <citation type="journal article" date="2021" name="Proc. Natl. Acad. Sci. U.S.A.">
        <title>A Catalog of Tens of Thousands of Viruses from Human Metagenomes Reveals Hidden Associations with Chronic Diseases.</title>
        <authorList>
            <person name="Tisza M.J."/>
            <person name="Buck C.B."/>
        </authorList>
    </citation>
    <scope>NUCLEOTIDE SEQUENCE</scope>
    <source>
        <strain evidence="2">CtA4D8</strain>
    </source>
</reference>
<evidence type="ECO:0000313" key="2">
    <source>
        <dbReference type="EMBL" id="DAD65425.1"/>
    </source>
</evidence>
<keyword evidence="1" id="KW-0472">Membrane</keyword>
<evidence type="ECO:0000256" key="1">
    <source>
        <dbReference type="SAM" id="Phobius"/>
    </source>
</evidence>